<dbReference type="Gene3D" id="3.40.50.2300">
    <property type="match status" value="1"/>
</dbReference>
<keyword evidence="2" id="KW-0902">Two-component regulatory system</keyword>
<dbReference type="InterPro" id="IPR001932">
    <property type="entry name" value="PPM-type_phosphatase-like_dom"/>
</dbReference>
<keyword evidence="1 6" id="KW-0597">Phosphoprotein</keyword>
<dbReference type="Gene3D" id="1.20.5.390">
    <property type="entry name" value="L1 transposable element, trimerization domain"/>
    <property type="match status" value="1"/>
</dbReference>
<dbReference type="SUPFAM" id="SSF52172">
    <property type="entry name" value="CheY-like"/>
    <property type="match status" value="1"/>
</dbReference>
<keyword evidence="5" id="KW-0804">Transcription</keyword>
<evidence type="ECO:0000256" key="4">
    <source>
        <dbReference type="ARBA" id="ARBA00023125"/>
    </source>
</evidence>
<protein>
    <submittedName>
        <fullName evidence="8">SpoIIE family protein phosphatase</fullName>
    </submittedName>
</protein>
<gene>
    <name evidence="8" type="ORF">WG929_08710</name>
</gene>
<dbReference type="PANTHER" id="PTHR48111:SF1">
    <property type="entry name" value="TWO-COMPONENT RESPONSE REGULATOR ORR33"/>
    <property type="match status" value="1"/>
</dbReference>
<feature type="domain" description="Response regulatory" evidence="7">
    <location>
        <begin position="4"/>
        <end position="118"/>
    </location>
</feature>
<accession>A0ABW8NIF4</accession>
<keyword evidence="4" id="KW-0238">DNA-binding</keyword>
<evidence type="ECO:0000256" key="2">
    <source>
        <dbReference type="ARBA" id="ARBA00023012"/>
    </source>
</evidence>
<dbReference type="EMBL" id="JBBKTX010000009">
    <property type="protein sequence ID" value="MFK4752485.1"/>
    <property type="molecule type" value="Genomic_DNA"/>
</dbReference>
<dbReference type="SMART" id="SM00448">
    <property type="entry name" value="REC"/>
    <property type="match status" value="1"/>
</dbReference>
<comment type="caution">
    <text evidence="8">The sequence shown here is derived from an EMBL/GenBank/DDBJ whole genome shotgun (WGS) entry which is preliminary data.</text>
</comment>
<reference evidence="8 9" key="1">
    <citation type="submission" date="2024-03" db="EMBL/GenBank/DDBJ databases">
        <title>High-quality draft genome sequence of Oceanobacter sp. wDCs-4.</title>
        <authorList>
            <person name="Dong C."/>
        </authorList>
    </citation>
    <scope>NUCLEOTIDE SEQUENCE [LARGE SCALE GENOMIC DNA]</scope>
    <source>
        <strain evidence="9">wDCs-4</strain>
    </source>
</reference>
<dbReference type="Pfam" id="PF07228">
    <property type="entry name" value="SpoIIE"/>
    <property type="match status" value="1"/>
</dbReference>
<dbReference type="InterPro" id="IPR036457">
    <property type="entry name" value="PPM-type-like_dom_sf"/>
</dbReference>
<sequence>MAANVLVIDDDPSVLESIATFLVDYDYQVVTAPSAAAAWQELDRHHIDIAICDLRMPGTSGIEWLEQLKKCRPELPVIVVSGAGVMDDVVRALRLGADDFLVKPILDLEVLHHALRRALERADLEAENTAYREYLEKTNTELKRGLDELRIDQMAGRQIQMRMLPDPLNYNGLQCDHRIFPSLMLSGDFLDYFELGEHRLVFYIADVSGHGSSSAFVTVLLKNLTYRLRRNFRRGSSDDLLHPAQVLERMNSEMLATGLDKHLTIFYGILDTRELVLEYSVGGHLPMPALLDASGCHYLEGRGMPVGLFREAEYKTRRLELPEVFRLLLFSDGVLEIIPAASLTEKEASLLDMVKGQQGDLDGLTSVLELETEQALEVPDDIAMVSIGRGEL</sequence>
<organism evidence="8 9">
    <name type="scientific">Oceanobacter antarcticus</name>
    <dbReference type="NCBI Taxonomy" id="3133425"/>
    <lineage>
        <taxon>Bacteria</taxon>
        <taxon>Pseudomonadati</taxon>
        <taxon>Pseudomonadota</taxon>
        <taxon>Gammaproteobacteria</taxon>
        <taxon>Oceanospirillales</taxon>
        <taxon>Oceanospirillaceae</taxon>
        <taxon>Oceanobacter</taxon>
    </lineage>
</organism>
<dbReference type="Pfam" id="PF00072">
    <property type="entry name" value="Response_reg"/>
    <property type="match status" value="1"/>
</dbReference>
<evidence type="ECO:0000256" key="5">
    <source>
        <dbReference type="ARBA" id="ARBA00023163"/>
    </source>
</evidence>
<keyword evidence="9" id="KW-1185">Reference proteome</keyword>
<dbReference type="InterPro" id="IPR001789">
    <property type="entry name" value="Sig_transdc_resp-reg_receiver"/>
</dbReference>
<dbReference type="InterPro" id="IPR011006">
    <property type="entry name" value="CheY-like_superfamily"/>
</dbReference>
<proteinExistence type="predicted"/>
<evidence type="ECO:0000259" key="7">
    <source>
        <dbReference type="PROSITE" id="PS50110"/>
    </source>
</evidence>
<dbReference type="PROSITE" id="PS50110">
    <property type="entry name" value="RESPONSE_REGULATORY"/>
    <property type="match status" value="1"/>
</dbReference>
<evidence type="ECO:0000313" key="9">
    <source>
        <dbReference type="Proteomes" id="UP001620597"/>
    </source>
</evidence>
<feature type="modified residue" description="4-aspartylphosphate" evidence="6">
    <location>
        <position position="53"/>
    </location>
</feature>
<evidence type="ECO:0000256" key="3">
    <source>
        <dbReference type="ARBA" id="ARBA00023015"/>
    </source>
</evidence>
<evidence type="ECO:0000256" key="6">
    <source>
        <dbReference type="PROSITE-ProRule" id="PRU00169"/>
    </source>
</evidence>
<name>A0ABW8NIF4_9GAMM</name>
<dbReference type="PANTHER" id="PTHR48111">
    <property type="entry name" value="REGULATOR OF RPOS"/>
    <property type="match status" value="1"/>
</dbReference>
<dbReference type="InterPro" id="IPR039420">
    <property type="entry name" value="WalR-like"/>
</dbReference>
<dbReference type="Proteomes" id="UP001620597">
    <property type="component" value="Unassembled WGS sequence"/>
</dbReference>
<dbReference type="SMART" id="SM00331">
    <property type="entry name" value="PP2C_SIG"/>
    <property type="match status" value="1"/>
</dbReference>
<dbReference type="Gene3D" id="3.60.40.10">
    <property type="entry name" value="PPM-type phosphatase domain"/>
    <property type="match status" value="1"/>
</dbReference>
<evidence type="ECO:0000313" key="8">
    <source>
        <dbReference type="EMBL" id="MFK4752485.1"/>
    </source>
</evidence>
<evidence type="ECO:0000256" key="1">
    <source>
        <dbReference type="ARBA" id="ARBA00022553"/>
    </source>
</evidence>
<dbReference type="RefSeq" id="WP_416205747.1">
    <property type="nucleotide sequence ID" value="NZ_JBBKTX010000009.1"/>
</dbReference>
<keyword evidence="3" id="KW-0805">Transcription regulation</keyword>